<dbReference type="RefSeq" id="WP_176162417.1">
    <property type="nucleotide sequence ID" value="NZ_CP054929.1"/>
</dbReference>
<keyword evidence="2" id="KW-1185">Reference proteome</keyword>
<dbReference type="Pfam" id="PF04343">
    <property type="entry name" value="DUF488"/>
    <property type="match status" value="1"/>
</dbReference>
<evidence type="ECO:0000313" key="2">
    <source>
        <dbReference type="Proteomes" id="UP000509303"/>
    </source>
</evidence>
<name>A0A7H8N803_9ACTN</name>
<dbReference type="AlphaFoldDB" id="A0A7H8N803"/>
<accession>A0A7H8N803</accession>
<organism evidence="1 2">
    <name type="scientific">Streptomyces buecherae</name>
    <dbReference type="NCBI Taxonomy" id="2763006"/>
    <lineage>
        <taxon>Bacteria</taxon>
        <taxon>Bacillati</taxon>
        <taxon>Actinomycetota</taxon>
        <taxon>Actinomycetes</taxon>
        <taxon>Kitasatosporales</taxon>
        <taxon>Streptomycetaceae</taxon>
        <taxon>Streptomyces</taxon>
    </lineage>
</organism>
<evidence type="ECO:0000313" key="1">
    <source>
        <dbReference type="EMBL" id="QKW50684.1"/>
    </source>
</evidence>
<proteinExistence type="predicted"/>
<protein>
    <submittedName>
        <fullName evidence="1">DUF488 domain-containing protein</fullName>
    </submittedName>
</protein>
<dbReference type="Proteomes" id="UP000509303">
    <property type="component" value="Chromosome"/>
</dbReference>
<reference evidence="1 2" key="1">
    <citation type="submission" date="2020-06" db="EMBL/GenBank/DDBJ databases">
        <title>Genome mining for natural products.</title>
        <authorList>
            <person name="Zhang B."/>
            <person name="Shi J."/>
            <person name="Ge H."/>
        </authorList>
    </citation>
    <scope>NUCLEOTIDE SEQUENCE [LARGE SCALE GENOMIC DNA]</scope>
    <source>
        <strain evidence="1 2">NA00687</strain>
    </source>
</reference>
<dbReference type="PANTHER" id="PTHR39337">
    <property type="entry name" value="BLR5642 PROTEIN"/>
    <property type="match status" value="1"/>
</dbReference>
<dbReference type="InterPro" id="IPR007438">
    <property type="entry name" value="DUF488"/>
</dbReference>
<sequence length="204" mass="22540">MTSGTMLTIGHSNHAFPTLIDLLRQNEVTAVADVRSAPASRFTPQFNRAPLERGLHEAGIRYVFLGKELGARPGDMTCYVDGQVQYGRLARTPAFVSGIERLTKGALTERIAILCAEGEPLDCHRTVLVSQVLTEDGVEVSHIHGSGRVESHTAVMERLMAKFGLAEDELFRSPAERLREALTRQEHRIAYVNDDFRVEKTAGP</sequence>
<gene>
    <name evidence="1" type="ORF">HUT08_15340</name>
</gene>
<dbReference type="EMBL" id="CP054929">
    <property type="protein sequence ID" value="QKW50684.1"/>
    <property type="molecule type" value="Genomic_DNA"/>
</dbReference>
<dbReference type="PANTHER" id="PTHR39337:SF1">
    <property type="entry name" value="BLR5642 PROTEIN"/>
    <property type="match status" value="1"/>
</dbReference>